<evidence type="ECO:0000313" key="3">
    <source>
        <dbReference type="Proteomes" id="UP001302696"/>
    </source>
</evidence>
<dbReference type="RefSeq" id="WP_057775541.1">
    <property type="nucleotide sequence ID" value="NZ_BBIM01000025.1"/>
</dbReference>
<reference evidence="3" key="1">
    <citation type="submission" date="2024-06" db="EMBL/GenBank/DDBJ databases">
        <authorList>
            <person name="Chang H.C."/>
            <person name="Mun S.Y."/>
        </authorList>
    </citation>
    <scope>NUCLEOTIDE SEQUENCE [LARGE SCALE GENOMIC DNA]</scope>
    <source>
        <strain evidence="3">KT1</strain>
    </source>
</reference>
<feature type="transmembrane region" description="Helical" evidence="1">
    <location>
        <begin position="6"/>
        <end position="23"/>
    </location>
</feature>
<keyword evidence="1" id="KW-0812">Transmembrane</keyword>
<sequence length="83" mass="9822">MNIETIVSVGLPVLLIISSFIPGKYKKWVFLKFGMYRYIIIVPVFGIVLAMFWMDLRALFPMVMIFSLLALFWDWRTLKRMKG</sequence>
<feature type="transmembrane region" description="Helical" evidence="1">
    <location>
        <begin position="59"/>
        <end position="75"/>
    </location>
</feature>
<organism evidence="2 3">
    <name type="scientific">Pediococcus inopinatus</name>
    <dbReference type="NCBI Taxonomy" id="114090"/>
    <lineage>
        <taxon>Bacteria</taxon>
        <taxon>Bacillati</taxon>
        <taxon>Bacillota</taxon>
        <taxon>Bacilli</taxon>
        <taxon>Lactobacillales</taxon>
        <taxon>Lactobacillaceae</taxon>
        <taxon>Pediococcus</taxon>
    </lineage>
</organism>
<evidence type="ECO:0000313" key="2">
    <source>
        <dbReference type="EMBL" id="WPC20906.1"/>
    </source>
</evidence>
<evidence type="ECO:0000256" key="1">
    <source>
        <dbReference type="SAM" id="Phobius"/>
    </source>
</evidence>
<name>A0ABZ0Q1T9_9LACO</name>
<keyword evidence="1" id="KW-0472">Membrane</keyword>
<dbReference type="Proteomes" id="UP001302696">
    <property type="component" value="Chromosome"/>
</dbReference>
<feature type="transmembrane region" description="Helical" evidence="1">
    <location>
        <begin position="35"/>
        <end position="53"/>
    </location>
</feature>
<proteinExistence type="predicted"/>
<dbReference type="EMBL" id="CP104778">
    <property type="protein sequence ID" value="WPC20906.1"/>
    <property type="molecule type" value="Genomic_DNA"/>
</dbReference>
<keyword evidence="1" id="KW-1133">Transmembrane helix</keyword>
<keyword evidence="3" id="KW-1185">Reference proteome</keyword>
<accession>A0ABZ0Q1T9</accession>
<protein>
    <submittedName>
        <fullName evidence="2">Uncharacterized protein</fullName>
    </submittedName>
</protein>
<gene>
    <name evidence="2" type="ORF">N6G96_06255</name>
</gene>